<dbReference type="PROSITE" id="PS50111">
    <property type="entry name" value="CHEMOTAXIS_TRANSDUC_2"/>
    <property type="match status" value="1"/>
</dbReference>
<comment type="similarity">
    <text evidence="4">Belongs to the methyl-accepting chemotaxis (MCP) protein family.</text>
</comment>
<feature type="domain" description="T-SNARE coiled-coil homology" evidence="8">
    <location>
        <begin position="457"/>
        <end position="519"/>
    </location>
</feature>
<keyword evidence="6" id="KW-0812">Transmembrane</keyword>
<dbReference type="Proteomes" id="UP000036097">
    <property type="component" value="Unassembled WGS sequence"/>
</dbReference>
<dbReference type="Pfam" id="PF00672">
    <property type="entry name" value="HAMP"/>
    <property type="match status" value="1"/>
</dbReference>
<dbReference type="FunFam" id="1.10.287.950:FF:000001">
    <property type="entry name" value="Methyl-accepting chemotaxis sensory transducer"/>
    <property type="match status" value="1"/>
</dbReference>
<evidence type="ECO:0000256" key="1">
    <source>
        <dbReference type="ARBA" id="ARBA00004429"/>
    </source>
</evidence>
<dbReference type="PROSITE" id="PS50192">
    <property type="entry name" value="T_SNARE"/>
    <property type="match status" value="1"/>
</dbReference>
<dbReference type="SMART" id="SM00304">
    <property type="entry name" value="HAMP"/>
    <property type="match status" value="1"/>
</dbReference>
<evidence type="ECO:0000313" key="11">
    <source>
        <dbReference type="Proteomes" id="UP000036097"/>
    </source>
</evidence>
<evidence type="ECO:0000256" key="6">
    <source>
        <dbReference type="SAM" id="Phobius"/>
    </source>
</evidence>
<dbReference type="InterPro" id="IPR003660">
    <property type="entry name" value="HAMP_dom"/>
</dbReference>
<keyword evidence="6" id="KW-1133">Transmembrane helix</keyword>
<evidence type="ECO:0000313" key="10">
    <source>
        <dbReference type="EMBL" id="KLV08853.1"/>
    </source>
</evidence>
<keyword evidence="6" id="KW-0472">Membrane</keyword>
<dbReference type="InterPro" id="IPR000727">
    <property type="entry name" value="T_SNARE_dom"/>
</dbReference>
<dbReference type="GO" id="GO:0004888">
    <property type="term" value="F:transmembrane signaling receptor activity"/>
    <property type="evidence" value="ECO:0007669"/>
    <property type="project" value="InterPro"/>
</dbReference>
<keyword evidence="2" id="KW-1003">Cell membrane</keyword>
<protein>
    <submittedName>
        <fullName evidence="10">Chemotaxis protein</fullName>
    </submittedName>
</protein>
<evidence type="ECO:0000256" key="4">
    <source>
        <dbReference type="ARBA" id="ARBA00029447"/>
    </source>
</evidence>
<dbReference type="InterPro" id="IPR004089">
    <property type="entry name" value="MCPsignal_dom"/>
</dbReference>
<dbReference type="GO" id="GO:0005886">
    <property type="term" value="C:plasma membrane"/>
    <property type="evidence" value="ECO:0007669"/>
    <property type="project" value="UniProtKB-SubCell"/>
</dbReference>
<dbReference type="Pfam" id="PF00015">
    <property type="entry name" value="MCPsignal"/>
    <property type="match status" value="1"/>
</dbReference>
<dbReference type="STRING" id="1195763.ABT56_01135"/>
<evidence type="ECO:0000256" key="2">
    <source>
        <dbReference type="ARBA" id="ARBA00022519"/>
    </source>
</evidence>
<reference evidence="10 11" key="1">
    <citation type="submission" date="2015-05" db="EMBL/GenBank/DDBJ databases">
        <title>Photobacterium galathea sp. nov.</title>
        <authorList>
            <person name="Machado H."/>
            <person name="Gram L."/>
        </authorList>
    </citation>
    <scope>NUCLEOTIDE SEQUENCE [LARGE SCALE GENOMIC DNA]</scope>
    <source>
        <strain evidence="10 11">CGMCC 1.12159</strain>
    </source>
</reference>
<dbReference type="GO" id="GO:0006935">
    <property type="term" value="P:chemotaxis"/>
    <property type="evidence" value="ECO:0007669"/>
    <property type="project" value="InterPro"/>
</dbReference>
<keyword evidence="3 5" id="KW-0807">Transducer</keyword>
<proteinExistence type="inferred from homology"/>
<dbReference type="PANTHER" id="PTHR32089:SF33">
    <property type="entry name" value="TOXIN COREGULATED PILUS BIOSYNTHESIS PROTEIN I"/>
    <property type="match status" value="1"/>
</dbReference>
<dbReference type="PRINTS" id="PR00260">
    <property type="entry name" value="CHEMTRNSDUCR"/>
</dbReference>
<dbReference type="RefSeq" id="WP_047877015.1">
    <property type="nucleotide sequence ID" value="NZ_LDOT01000002.1"/>
</dbReference>
<dbReference type="PANTHER" id="PTHR32089">
    <property type="entry name" value="METHYL-ACCEPTING CHEMOTAXIS PROTEIN MCPB"/>
    <property type="match status" value="1"/>
</dbReference>
<accession>A0A0J1HB26</accession>
<evidence type="ECO:0000259" key="8">
    <source>
        <dbReference type="PROSITE" id="PS50192"/>
    </source>
</evidence>
<keyword evidence="2" id="KW-0997">Cell inner membrane</keyword>
<evidence type="ECO:0000256" key="5">
    <source>
        <dbReference type="PROSITE-ProRule" id="PRU00284"/>
    </source>
</evidence>
<dbReference type="PATRIC" id="fig|1195763.3.peg.252"/>
<sequence>MPFSLKNVSVRKQVLLPVILMAIVLFIALWITKSKLDEEQSITYKDTIDLIKYKDSLASIDDMMYPIRISAVYAIYDISKRDSFLVEMNNNIDSINKELEFLGSHPEFKGETLLVESSIQKYINYSRDTIKSLGERRVVDISKQAFDEHIVKYLEVGSEMVDAINDLSQKVNQYSTRSMKNSAAASASLMSSVTMVILFIFVVVMLGAWWLSGLIVHPIVQLQLVMREVATGNLTTKAEQDGTNEIANLSSDVNLTVCKLNAMVDSMMRISDDVAAASTELASVMTQSEANAQSEQSEIDQIVSAVNELSSTADNVSDNATAADSTAKQTDDLARQGLDIFEQSNTASQQMSETLAKAADVVTCLKEQSDQISKVIEVIRSISEQTNLLALNAAIEAARAGESGRGFAVVADEVRMLAARTQDSTEEIQTIIEELQSQSVNANDSMQSSLEMLERNQLLANQANDALLGITESVVQISDMNTQVATAAEQQSQVTQDINRNVSNMSEIVNQNVAGISQSATASNELSRLAEQQKEQLSFFRI</sequence>
<evidence type="ECO:0000256" key="3">
    <source>
        <dbReference type="ARBA" id="ARBA00023224"/>
    </source>
</evidence>
<dbReference type="GO" id="GO:0007165">
    <property type="term" value="P:signal transduction"/>
    <property type="evidence" value="ECO:0007669"/>
    <property type="project" value="UniProtKB-KW"/>
</dbReference>
<evidence type="ECO:0000259" key="9">
    <source>
        <dbReference type="PROSITE" id="PS50885"/>
    </source>
</evidence>
<dbReference type="CDD" id="cd06225">
    <property type="entry name" value="HAMP"/>
    <property type="match status" value="1"/>
</dbReference>
<dbReference type="AlphaFoldDB" id="A0A0J1HB26"/>
<dbReference type="PROSITE" id="PS50885">
    <property type="entry name" value="HAMP"/>
    <property type="match status" value="1"/>
</dbReference>
<dbReference type="SMART" id="SM00283">
    <property type="entry name" value="MA"/>
    <property type="match status" value="1"/>
</dbReference>
<organism evidence="10 11">
    <name type="scientific">Photobacterium aquae</name>
    <dbReference type="NCBI Taxonomy" id="1195763"/>
    <lineage>
        <taxon>Bacteria</taxon>
        <taxon>Pseudomonadati</taxon>
        <taxon>Pseudomonadota</taxon>
        <taxon>Gammaproteobacteria</taxon>
        <taxon>Vibrionales</taxon>
        <taxon>Vibrionaceae</taxon>
        <taxon>Photobacterium</taxon>
    </lineage>
</organism>
<dbReference type="CDD" id="cd11386">
    <property type="entry name" value="MCP_signal"/>
    <property type="match status" value="1"/>
</dbReference>
<dbReference type="Gene3D" id="1.10.287.950">
    <property type="entry name" value="Methyl-accepting chemotaxis protein"/>
    <property type="match status" value="1"/>
</dbReference>
<keyword evidence="11" id="KW-1185">Reference proteome</keyword>
<feature type="domain" description="Methyl-accepting transducer" evidence="7">
    <location>
        <begin position="270"/>
        <end position="506"/>
    </location>
</feature>
<dbReference type="OrthoDB" id="5593683at2"/>
<feature type="transmembrane region" description="Helical" evidence="6">
    <location>
        <begin position="187"/>
        <end position="211"/>
    </location>
</feature>
<dbReference type="SUPFAM" id="SSF58104">
    <property type="entry name" value="Methyl-accepting chemotaxis protein (MCP) signaling domain"/>
    <property type="match status" value="1"/>
</dbReference>
<dbReference type="InterPro" id="IPR004090">
    <property type="entry name" value="Chemotax_Me-accpt_rcpt"/>
</dbReference>
<gene>
    <name evidence="10" type="ORF">ABT56_01135</name>
</gene>
<comment type="caution">
    <text evidence="10">The sequence shown here is derived from an EMBL/GenBank/DDBJ whole genome shotgun (WGS) entry which is preliminary data.</text>
</comment>
<name>A0A0J1HB26_9GAMM</name>
<feature type="transmembrane region" description="Helical" evidence="6">
    <location>
        <begin position="14"/>
        <end position="32"/>
    </location>
</feature>
<evidence type="ECO:0000259" key="7">
    <source>
        <dbReference type="PROSITE" id="PS50111"/>
    </source>
</evidence>
<dbReference type="EMBL" id="LDOT01000002">
    <property type="protein sequence ID" value="KLV08853.1"/>
    <property type="molecule type" value="Genomic_DNA"/>
</dbReference>
<feature type="domain" description="HAMP" evidence="9">
    <location>
        <begin position="213"/>
        <end position="265"/>
    </location>
</feature>
<comment type="subcellular location">
    <subcellularLocation>
        <location evidence="1">Cell inner membrane</location>
        <topology evidence="1">Multi-pass membrane protein</topology>
    </subcellularLocation>
</comment>